<gene>
    <name evidence="1" type="ORF">ZHD862_LOCUS36933</name>
</gene>
<dbReference type="EMBL" id="CAJNOT010006426">
    <property type="protein sequence ID" value="CAF1489452.1"/>
    <property type="molecule type" value="Genomic_DNA"/>
</dbReference>
<protein>
    <recommendedName>
        <fullName evidence="3">Transposase</fullName>
    </recommendedName>
</protein>
<sequence>MFCLFFKSSGSVLIHKVDRGKTVDHNYYIENCLKPIINEIRKQEKSARTRCMKLLHDNSRPHTHRDVVNYLTEEGIEIMPHPPFSPDLAPCDF</sequence>
<accession>A0A815S989</accession>
<dbReference type="GO" id="GO:0003676">
    <property type="term" value="F:nucleic acid binding"/>
    <property type="evidence" value="ECO:0007669"/>
    <property type="project" value="InterPro"/>
</dbReference>
<dbReference type="PANTHER" id="PTHR46060">
    <property type="entry name" value="MARINER MOS1 TRANSPOSASE-LIKE PROTEIN"/>
    <property type="match status" value="1"/>
</dbReference>
<dbReference type="Proteomes" id="UP000663864">
    <property type="component" value="Unassembled WGS sequence"/>
</dbReference>
<dbReference type="InterPro" id="IPR052709">
    <property type="entry name" value="Transposase-MT_Hybrid"/>
</dbReference>
<reference evidence="1" key="1">
    <citation type="submission" date="2021-02" db="EMBL/GenBank/DDBJ databases">
        <authorList>
            <person name="Nowell W R."/>
        </authorList>
    </citation>
    <scope>NUCLEOTIDE SEQUENCE</scope>
</reference>
<name>A0A815S989_9BILA</name>
<comment type="caution">
    <text evidence="1">The sequence shown here is derived from an EMBL/GenBank/DDBJ whole genome shotgun (WGS) entry which is preliminary data.</text>
</comment>
<dbReference type="AlphaFoldDB" id="A0A815S989"/>
<organism evidence="1 2">
    <name type="scientific">Rotaria sordida</name>
    <dbReference type="NCBI Taxonomy" id="392033"/>
    <lineage>
        <taxon>Eukaryota</taxon>
        <taxon>Metazoa</taxon>
        <taxon>Spiralia</taxon>
        <taxon>Gnathifera</taxon>
        <taxon>Rotifera</taxon>
        <taxon>Eurotatoria</taxon>
        <taxon>Bdelloidea</taxon>
        <taxon>Philodinida</taxon>
        <taxon>Philodinidae</taxon>
        <taxon>Rotaria</taxon>
    </lineage>
</organism>
<proteinExistence type="predicted"/>
<dbReference type="Gene3D" id="3.30.420.10">
    <property type="entry name" value="Ribonuclease H-like superfamily/Ribonuclease H"/>
    <property type="match status" value="1"/>
</dbReference>
<evidence type="ECO:0000313" key="1">
    <source>
        <dbReference type="EMBL" id="CAF1489452.1"/>
    </source>
</evidence>
<evidence type="ECO:0000313" key="2">
    <source>
        <dbReference type="Proteomes" id="UP000663864"/>
    </source>
</evidence>
<evidence type="ECO:0008006" key="3">
    <source>
        <dbReference type="Google" id="ProtNLM"/>
    </source>
</evidence>
<dbReference type="InterPro" id="IPR036397">
    <property type="entry name" value="RNaseH_sf"/>
</dbReference>
<dbReference type="PANTHER" id="PTHR46060:SF1">
    <property type="entry name" value="MARINER MOS1 TRANSPOSASE-LIKE PROTEIN"/>
    <property type="match status" value="1"/>
</dbReference>